<dbReference type="OrthoDB" id="343907at2759"/>
<dbReference type="InterPro" id="IPR015019">
    <property type="entry name" value="LAMTOR3"/>
</dbReference>
<accession>A0A1X2IFT8</accession>
<dbReference type="STRING" id="90262.A0A1X2IFT8"/>
<keyword evidence="2" id="KW-0418">Kinase</keyword>
<dbReference type="AlphaFoldDB" id="A0A1X2IFT8"/>
<dbReference type="GO" id="GO:0016301">
    <property type="term" value="F:kinase activity"/>
    <property type="evidence" value="ECO:0007669"/>
    <property type="project" value="UniProtKB-KW"/>
</dbReference>
<dbReference type="PANTHER" id="PTHR13378">
    <property type="entry name" value="REGULATOR COMPLEX PROTEIN LAMTOR3"/>
    <property type="match status" value="1"/>
</dbReference>
<dbReference type="GO" id="GO:0032008">
    <property type="term" value="P:positive regulation of TOR signaling"/>
    <property type="evidence" value="ECO:0007669"/>
    <property type="project" value="TreeGrafter"/>
</dbReference>
<gene>
    <name evidence="2" type="ORF">BCR42DRAFT_415849</name>
</gene>
<sequence>MERAFEAQCQSYLLDGLKAALLTDRDGVIILKCISENAPPKITDPLIPTNFAVANNQASKLGLKHNEIIVSMYGLYQLVQLDQNPLIITIISDASANTGAFMQLARQLKIVTDPLVDLMQTGGHLTSANQE</sequence>
<keyword evidence="2" id="KW-0808">Transferase</keyword>
<organism evidence="2 3">
    <name type="scientific">Absidia repens</name>
    <dbReference type="NCBI Taxonomy" id="90262"/>
    <lineage>
        <taxon>Eukaryota</taxon>
        <taxon>Fungi</taxon>
        <taxon>Fungi incertae sedis</taxon>
        <taxon>Mucoromycota</taxon>
        <taxon>Mucoromycotina</taxon>
        <taxon>Mucoromycetes</taxon>
        <taxon>Mucorales</taxon>
        <taxon>Cunninghamellaceae</taxon>
        <taxon>Absidia</taxon>
    </lineage>
</organism>
<dbReference type="Gene3D" id="3.30.450.30">
    <property type="entry name" value="Dynein light chain 2a, cytoplasmic"/>
    <property type="match status" value="1"/>
</dbReference>
<comment type="similarity">
    <text evidence="1">Belongs to the LAMTOR3 family.</text>
</comment>
<evidence type="ECO:0000256" key="1">
    <source>
        <dbReference type="ARBA" id="ARBA00005356"/>
    </source>
</evidence>
<dbReference type="Proteomes" id="UP000193560">
    <property type="component" value="Unassembled WGS sequence"/>
</dbReference>
<proteinExistence type="inferred from homology"/>
<dbReference type="GO" id="GO:0071230">
    <property type="term" value="P:cellular response to amino acid stimulus"/>
    <property type="evidence" value="ECO:0007669"/>
    <property type="project" value="TreeGrafter"/>
</dbReference>
<dbReference type="GO" id="GO:0071986">
    <property type="term" value="C:Ragulator complex"/>
    <property type="evidence" value="ECO:0007669"/>
    <property type="project" value="TreeGrafter"/>
</dbReference>
<reference evidence="2 3" key="1">
    <citation type="submission" date="2016-07" db="EMBL/GenBank/DDBJ databases">
        <title>Pervasive Adenine N6-methylation of Active Genes in Fungi.</title>
        <authorList>
            <consortium name="DOE Joint Genome Institute"/>
            <person name="Mondo S.J."/>
            <person name="Dannebaum R.O."/>
            <person name="Kuo R.C."/>
            <person name="Labutti K."/>
            <person name="Haridas S."/>
            <person name="Kuo A."/>
            <person name="Salamov A."/>
            <person name="Ahrendt S.R."/>
            <person name="Lipzen A."/>
            <person name="Sullivan W."/>
            <person name="Andreopoulos W.B."/>
            <person name="Clum A."/>
            <person name="Lindquist E."/>
            <person name="Daum C."/>
            <person name="Ramamoorthy G.K."/>
            <person name="Gryganskyi A."/>
            <person name="Culley D."/>
            <person name="Magnuson J.K."/>
            <person name="James T.Y."/>
            <person name="O'Malley M.A."/>
            <person name="Stajich J.E."/>
            <person name="Spatafora J.W."/>
            <person name="Visel A."/>
            <person name="Grigoriev I.V."/>
        </authorList>
    </citation>
    <scope>NUCLEOTIDE SEQUENCE [LARGE SCALE GENOMIC DNA]</scope>
    <source>
        <strain evidence="2 3">NRRL 1336</strain>
    </source>
</reference>
<name>A0A1X2IFT8_9FUNG</name>
<dbReference type="SUPFAM" id="SSF103196">
    <property type="entry name" value="Roadblock/LC7 domain"/>
    <property type="match status" value="1"/>
</dbReference>
<dbReference type="SMART" id="SM01278">
    <property type="entry name" value="MAPKK1_Int"/>
    <property type="match status" value="1"/>
</dbReference>
<protein>
    <submittedName>
        <fullName evidence="2">Mitogen-activated protein kinase</fullName>
    </submittedName>
</protein>
<comment type="caution">
    <text evidence="2">The sequence shown here is derived from an EMBL/GenBank/DDBJ whole genome shotgun (WGS) entry which is preliminary data.</text>
</comment>
<evidence type="ECO:0000313" key="3">
    <source>
        <dbReference type="Proteomes" id="UP000193560"/>
    </source>
</evidence>
<dbReference type="EMBL" id="MCGE01000012">
    <property type="protein sequence ID" value="ORZ15758.1"/>
    <property type="molecule type" value="Genomic_DNA"/>
</dbReference>
<dbReference type="Pfam" id="PF08923">
    <property type="entry name" value="MAPKK1_Int"/>
    <property type="match status" value="1"/>
</dbReference>
<dbReference type="PANTHER" id="PTHR13378:SF1">
    <property type="entry name" value="RAGULATOR COMPLEX PROTEIN LAMTOR3"/>
    <property type="match status" value="1"/>
</dbReference>
<evidence type="ECO:0000313" key="2">
    <source>
        <dbReference type="EMBL" id="ORZ15758.1"/>
    </source>
</evidence>
<keyword evidence="3" id="KW-1185">Reference proteome</keyword>